<dbReference type="Proteomes" id="UP001515480">
    <property type="component" value="Unassembled WGS sequence"/>
</dbReference>
<dbReference type="GO" id="GO:0016787">
    <property type="term" value="F:hydrolase activity"/>
    <property type="evidence" value="ECO:0007669"/>
    <property type="project" value="UniProtKB-KW"/>
</dbReference>
<reference evidence="7 8" key="1">
    <citation type="journal article" date="2024" name="Science">
        <title>Giant polyketide synthase enzymes in the biosynthesis of giant marine polyether toxins.</title>
        <authorList>
            <person name="Fallon T.R."/>
            <person name="Shende V.V."/>
            <person name="Wierzbicki I.H."/>
            <person name="Pendleton A.L."/>
            <person name="Watervoot N.F."/>
            <person name="Auber R.P."/>
            <person name="Gonzalez D.J."/>
            <person name="Wisecaver J.H."/>
            <person name="Moore B.S."/>
        </authorList>
    </citation>
    <scope>NUCLEOTIDE SEQUENCE [LARGE SCALE GENOMIC DNA]</scope>
    <source>
        <strain evidence="7 8">12B1</strain>
    </source>
</reference>
<organism evidence="7 8">
    <name type="scientific">Prymnesium parvum</name>
    <name type="common">Toxic golden alga</name>
    <dbReference type="NCBI Taxonomy" id="97485"/>
    <lineage>
        <taxon>Eukaryota</taxon>
        <taxon>Haptista</taxon>
        <taxon>Haptophyta</taxon>
        <taxon>Prymnesiophyceae</taxon>
        <taxon>Prymnesiales</taxon>
        <taxon>Prymnesiaceae</taxon>
        <taxon>Prymnesium</taxon>
    </lineage>
</organism>
<dbReference type="InterPro" id="IPR050547">
    <property type="entry name" value="DEAD_box_RNA_helicases"/>
</dbReference>
<dbReference type="EC" id="3.6.4.13" evidence="1"/>
<evidence type="ECO:0000256" key="3">
    <source>
        <dbReference type="ARBA" id="ARBA00022801"/>
    </source>
</evidence>
<accession>A0AB34K6K4</accession>
<keyword evidence="3" id="KW-0378">Hydrolase</keyword>
<dbReference type="InterPro" id="IPR001650">
    <property type="entry name" value="Helicase_C-like"/>
</dbReference>
<dbReference type="Gene3D" id="3.40.50.300">
    <property type="entry name" value="P-loop containing nucleotide triphosphate hydrolases"/>
    <property type="match status" value="2"/>
</dbReference>
<evidence type="ECO:0000313" key="8">
    <source>
        <dbReference type="Proteomes" id="UP001515480"/>
    </source>
</evidence>
<dbReference type="PROSITE" id="PS51192">
    <property type="entry name" value="HELICASE_ATP_BIND_1"/>
    <property type="match status" value="1"/>
</dbReference>
<dbReference type="PANTHER" id="PTHR47963:SF8">
    <property type="entry name" value="ATP-DEPENDENT RNA HELICASE DEAD"/>
    <property type="match status" value="1"/>
</dbReference>
<evidence type="ECO:0000256" key="4">
    <source>
        <dbReference type="ARBA" id="ARBA00022806"/>
    </source>
</evidence>
<evidence type="ECO:0000256" key="5">
    <source>
        <dbReference type="ARBA" id="ARBA00022840"/>
    </source>
</evidence>
<feature type="domain" description="Helicase ATP-binding" evidence="6">
    <location>
        <begin position="166"/>
        <end position="412"/>
    </location>
</feature>
<gene>
    <name evidence="7" type="ORF">AB1Y20_001038</name>
</gene>
<keyword evidence="8" id="KW-1185">Reference proteome</keyword>
<keyword evidence="2" id="KW-0547">Nucleotide-binding</keyword>
<dbReference type="AlphaFoldDB" id="A0AB34K6K4"/>
<dbReference type="GO" id="GO:0005524">
    <property type="term" value="F:ATP binding"/>
    <property type="evidence" value="ECO:0007669"/>
    <property type="project" value="UniProtKB-KW"/>
</dbReference>
<evidence type="ECO:0000256" key="1">
    <source>
        <dbReference type="ARBA" id="ARBA00012552"/>
    </source>
</evidence>
<evidence type="ECO:0000256" key="2">
    <source>
        <dbReference type="ARBA" id="ARBA00022741"/>
    </source>
</evidence>
<proteinExistence type="predicted"/>
<dbReference type="InterPro" id="IPR027417">
    <property type="entry name" value="P-loop_NTPase"/>
</dbReference>
<dbReference type="PANTHER" id="PTHR47963">
    <property type="entry name" value="DEAD-BOX ATP-DEPENDENT RNA HELICASE 47, MITOCHONDRIAL"/>
    <property type="match status" value="1"/>
</dbReference>
<evidence type="ECO:0000313" key="7">
    <source>
        <dbReference type="EMBL" id="KAL1530118.1"/>
    </source>
</evidence>
<keyword evidence="5" id="KW-0067">ATP-binding</keyword>
<dbReference type="Pfam" id="PF00270">
    <property type="entry name" value="DEAD"/>
    <property type="match status" value="1"/>
</dbReference>
<keyword evidence="4" id="KW-0347">Helicase</keyword>
<dbReference type="Pfam" id="PF00271">
    <property type="entry name" value="Helicase_C"/>
    <property type="match status" value="1"/>
</dbReference>
<comment type="caution">
    <text evidence="7">The sequence shown here is derived from an EMBL/GenBank/DDBJ whole genome shotgun (WGS) entry which is preliminary data.</text>
</comment>
<evidence type="ECO:0000259" key="6">
    <source>
        <dbReference type="PROSITE" id="PS51192"/>
    </source>
</evidence>
<protein>
    <recommendedName>
        <fullName evidence="1">RNA helicase</fullName>
        <ecNumber evidence="1">3.6.4.13</ecNumber>
    </recommendedName>
</protein>
<dbReference type="EMBL" id="JBGBPQ010000001">
    <property type="protein sequence ID" value="KAL1530118.1"/>
    <property type="molecule type" value="Genomic_DNA"/>
</dbReference>
<dbReference type="SUPFAM" id="SSF52540">
    <property type="entry name" value="P-loop containing nucleoside triphosphate hydrolases"/>
    <property type="match status" value="1"/>
</dbReference>
<dbReference type="SMART" id="SM00487">
    <property type="entry name" value="DEXDc"/>
    <property type="match status" value="1"/>
</dbReference>
<sequence length="654" mass="70858">MLALPLACSGLALTSGTGGWHFHPVVNFRGGGAQCSTRVNPPQPTRRSANRNWFQQRTAQDSASLRRNKRAPRASRWEREADELYAEISIDPSITFRGLGPREREIAAERMLAELRMPQHSVQSGSLLSTPTAPPMWGSCSVGPVLKKQLLEAGLTAPLPIQEQAFAPISRRRNVVIASATGSGKTLAFLLPLLATTSRKSVCQVLFVVPSLELCAQLEREVDRLCPARAEASGVEGRKMLHVVRERRQPAASADGSCTEAELGGVDSDVALLEQLGQAPLLVGTPHTLLRLVLAAQPAERGGERAKLGLQAMERLRALRTVVLDEADQLLHTEELAATERWRRSQNRSLTVKERRAVKRAAKESACERLLRALPVRLTGDGSGAQLVCASATVSRTLRRQVQELVGAPSVDKAAELVAPAERSAKKEARNCLMPQTIRHRFVLWKPPLVEECGSVEEVAEPEAEGEETGASERGMENLQERAMFTALWDAMSTLPPAPTMIFASRRSGVQQTAEALRQIGLERVTILPSNEGQGKASDAAGSLHTEGSTWHYTPVYVASDRYGRGLDLKLSYVFMLAPPARSASYLHLAGRTGRQGTDGIAVTLATCLQVPRLVAFSSALGIGFEPLHESQYDGDVANGSVALADDDFMSHEA</sequence>
<dbReference type="GO" id="GO:0003724">
    <property type="term" value="F:RNA helicase activity"/>
    <property type="evidence" value="ECO:0007669"/>
    <property type="project" value="UniProtKB-EC"/>
</dbReference>
<dbReference type="GO" id="GO:0003723">
    <property type="term" value="F:RNA binding"/>
    <property type="evidence" value="ECO:0007669"/>
    <property type="project" value="TreeGrafter"/>
</dbReference>
<dbReference type="InterPro" id="IPR011545">
    <property type="entry name" value="DEAD/DEAH_box_helicase_dom"/>
</dbReference>
<name>A0AB34K6K4_PRYPA</name>
<dbReference type="InterPro" id="IPR014001">
    <property type="entry name" value="Helicase_ATP-bd"/>
</dbReference>